<keyword evidence="1" id="KW-1133">Transmembrane helix</keyword>
<dbReference type="Proteomes" id="UP000249516">
    <property type="component" value="Unassembled WGS sequence"/>
</dbReference>
<accession>A0A495A951</accession>
<feature type="transmembrane region" description="Helical" evidence="1">
    <location>
        <begin position="12"/>
        <end position="39"/>
    </location>
</feature>
<dbReference type="AlphaFoldDB" id="A0A495A951"/>
<dbReference type="EMBL" id="PNJG02000002">
    <property type="protein sequence ID" value="RKQ35037.1"/>
    <property type="molecule type" value="Genomic_DNA"/>
</dbReference>
<evidence type="ECO:0000313" key="2">
    <source>
        <dbReference type="EMBL" id="RKQ35037.1"/>
    </source>
</evidence>
<keyword evidence="3" id="KW-1185">Reference proteome</keyword>
<sequence length="67" mass="7268">MGLLIQGSALLALFVIMVIGAGESWMVVTMLLLFAAICFSRAVKERRAEAQAERRRVARRSASSGLS</sequence>
<organism evidence="2 3">
    <name type="scientific">Kocuria tytonis</name>
    <dbReference type="NCBI Taxonomy" id="2054280"/>
    <lineage>
        <taxon>Bacteria</taxon>
        <taxon>Bacillati</taxon>
        <taxon>Actinomycetota</taxon>
        <taxon>Actinomycetes</taxon>
        <taxon>Micrococcales</taxon>
        <taxon>Micrococcaceae</taxon>
        <taxon>Kocuria</taxon>
    </lineage>
</organism>
<gene>
    <name evidence="2" type="ORF">C1C97_007105</name>
</gene>
<proteinExistence type="predicted"/>
<keyword evidence="1" id="KW-0812">Transmembrane</keyword>
<evidence type="ECO:0000313" key="3">
    <source>
        <dbReference type="Proteomes" id="UP000249516"/>
    </source>
</evidence>
<comment type="caution">
    <text evidence="2">The sequence shown here is derived from an EMBL/GenBank/DDBJ whole genome shotgun (WGS) entry which is preliminary data.</text>
</comment>
<evidence type="ECO:0000256" key="1">
    <source>
        <dbReference type="SAM" id="Phobius"/>
    </source>
</evidence>
<protein>
    <submittedName>
        <fullName evidence="2">Uncharacterized protein</fullName>
    </submittedName>
</protein>
<name>A0A495A951_9MICC</name>
<reference evidence="2 3" key="1">
    <citation type="submission" date="2018-10" db="EMBL/GenBank/DDBJ databases">
        <title>Kocuria tytouropygialis sp. nov., isolated from the uropygial gland of an American barn owl (Tyto furcata).</title>
        <authorList>
            <person name="Braun M.S."/>
            <person name="Wang E."/>
            <person name="Zimmermann S."/>
            <person name="Wagner H."/>
            <person name="Wink M."/>
        </authorList>
    </citation>
    <scope>NUCLEOTIDE SEQUENCE [LARGE SCALE GENOMIC DNA]</scope>
    <source>
        <strain evidence="2 3">442</strain>
    </source>
</reference>
<keyword evidence="1" id="KW-0472">Membrane</keyword>